<organism evidence="1 2">
    <name type="scientific">Zestosphaera tikiterensis</name>
    <dbReference type="NCBI Taxonomy" id="1973259"/>
    <lineage>
        <taxon>Archaea</taxon>
        <taxon>Thermoproteota</taxon>
        <taxon>Thermoprotei</taxon>
        <taxon>Desulfurococcales</taxon>
        <taxon>Desulfurococcaceae</taxon>
        <taxon>Zestosphaera</taxon>
    </lineage>
</organism>
<sequence length="69" mass="7821">MAGEHHKGWSLRLNWSQRQESYRGRQQDDGQANDLAGHAERRCMAVARHAYGKIKDAMAWANSCCEMSG</sequence>
<gene>
    <name evidence="1" type="ORF">B7O98_01700</name>
</gene>
<name>A0A2R7Y6L8_9CREN</name>
<proteinExistence type="predicted"/>
<dbReference type="EMBL" id="NBVN01000002">
    <property type="protein sequence ID" value="PUA33175.1"/>
    <property type="molecule type" value="Genomic_DNA"/>
</dbReference>
<evidence type="ECO:0000313" key="2">
    <source>
        <dbReference type="Proteomes" id="UP000244093"/>
    </source>
</evidence>
<accession>A0A2R7Y6L8</accession>
<comment type="caution">
    <text evidence="1">The sequence shown here is derived from an EMBL/GenBank/DDBJ whole genome shotgun (WGS) entry which is preliminary data.</text>
</comment>
<evidence type="ECO:0000313" key="1">
    <source>
        <dbReference type="EMBL" id="PUA33175.1"/>
    </source>
</evidence>
<dbReference type="AlphaFoldDB" id="A0A2R7Y6L8"/>
<reference evidence="1 2" key="1">
    <citation type="journal article" date="2018" name="Syst. Appl. Microbiol.">
        <title>A new symbiotic nanoarchaeote (Candidatus Nanoclepta minutus) and its host (Zestosphaera tikiterensis gen. nov., sp. nov.) from a New Zealand hot spring.</title>
        <authorList>
            <person name="St John E."/>
            <person name="Liu Y."/>
            <person name="Podar M."/>
            <person name="Stott M.B."/>
            <person name="Meneghin J."/>
            <person name="Chen Z."/>
            <person name="Lagutin K."/>
            <person name="Mitchell K."/>
            <person name="Reysenbach A.L."/>
        </authorList>
    </citation>
    <scope>NUCLEOTIDE SEQUENCE [LARGE SCALE GENOMIC DNA]</scope>
    <source>
        <strain evidence="1">NZ3</strain>
    </source>
</reference>
<protein>
    <submittedName>
        <fullName evidence="1">Uncharacterized protein</fullName>
    </submittedName>
</protein>
<dbReference type="Proteomes" id="UP000244093">
    <property type="component" value="Unassembled WGS sequence"/>
</dbReference>